<evidence type="ECO:0000313" key="2">
    <source>
        <dbReference type="EMBL" id="MDR7156552.1"/>
    </source>
</evidence>
<comment type="caution">
    <text evidence="2">The sequence shown here is derived from an EMBL/GenBank/DDBJ whole genome shotgun (WGS) entry which is preliminary data.</text>
</comment>
<name>A0ABU1X4P2_SPHXE</name>
<dbReference type="EMBL" id="JAVDWV010000017">
    <property type="protein sequence ID" value="MDR7156552.1"/>
    <property type="molecule type" value="Genomic_DNA"/>
</dbReference>
<keyword evidence="3" id="KW-1185">Reference proteome</keyword>
<feature type="transmembrane region" description="Helical" evidence="1">
    <location>
        <begin position="101"/>
        <end position="120"/>
    </location>
</feature>
<dbReference type="RefSeq" id="WP_310226948.1">
    <property type="nucleotide sequence ID" value="NZ_JAVDWV010000017.1"/>
</dbReference>
<keyword evidence="1" id="KW-1133">Transmembrane helix</keyword>
<evidence type="ECO:0000256" key="1">
    <source>
        <dbReference type="SAM" id="Phobius"/>
    </source>
</evidence>
<proteinExistence type="predicted"/>
<feature type="transmembrane region" description="Helical" evidence="1">
    <location>
        <begin position="140"/>
        <end position="160"/>
    </location>
</feature>
<evidence type="ECO:0000313" key="3">
    <source>
        <dbReference type="Proteomes" id="UP001267638"/>
    </source>
</evidence>
<evidence type="ECO:0008006" key="4">
    <source>
        <dbReference type="Google" id="ProtNLM"/>
    </source>
</evidence>
<organism evidence="2 3">
    <name type="scientific">Sphingobium xenophagum</name>
    <dbReference type="NCBI Taxonomy" id="121428"/>
    <lineage>
        <taxon>Bacteria</taxon>
        <taxon>Pseudomonadati</taxon>
        <taxon>Pseudomonadota</taxon>
        <taxon>Alphaproteobacteria</taxon>
        <taxon>Sphingomonadales</taxon>
        <taxon>Sphingomonadaceae</taxon>
        <taxon>Sphingobium</taxon>
    </lineage>
</organism>
<feature type="transmembrane region" description="Helical" evidence="1">
    <location>
        <begin position="199"/>
        <end position="221"/>
    </location>
</feature>
<protein>
    <recommendedName>
        <fullName evidence="4">Permease</fullName>
    </recommendedName>
</protein>
<feature type="transmembrane region" description="Helical" evidence="1">
    <location>
        <begin position="166"/>
        <end position="187"/>
    </location>
</feature>
<reference evidence="2 3" key="1">
    <citation type="submission" date="2023-07" db="EMBL/GenBank/DDBJ databases">
        <title>Sorghum-associated microbial communities from plants grown in Nebraska, USA.</title>
        <authorList>
            <person name="Schachtman D."/>
        </authorList>
    </citation>
    <scope>NUCLEOTIDE SEQUENCE [LARGE SCALE GENOMIC DNA]</scope>
    <source>
        <strain evidence="2 3">4256</strain>
    </source>
</reference>
<accession>A0ABU1X4P2</accession>
<keyword evidence="1" id="KW-0812">Transmembrane</keyword>
<gene>
    <name evidence="2" type="ORF">J2W40_003396</name>
</gene>
<dbReference type="Proteomes" id="UP001267638">
    <property type="component" value="Unassembled WGS sequence"/>
</dbReference>
<keyword evidence="1" id="KW-0472">Membrane</keyword>
<feature type="transmembrane region" description="Helical" evidence="1">
    <location>
        <begin position="12"/>
        <end position="32"/>
    </location>
</feature>
<sequence length="223" mass="25585">MDFLKLIRSFEDLLFELLCWLIYYPRTLWLVVRHPLRMIDYSNHEQTDADEEQYTDTLSPPLLLLITLGLLHGLELGLNTQHIQAHNAVGAMVVGSDENLILWRSFVYGLLPLFAALHVVRRKRQPLERKYLRPPFFGQCYLVSVYALMVAIATMTTQHASPERWVIGQSAVGLATLWYLWVQSMLFRTMLYMRPLRAWGGAILVFVAALSAAILIALLTLGR</sequence>